<keyword evidence="1" id="KW-0808">Transferase</keyword>
<dbReference type="Gene3D" id="3.40.50.10540">
    <property type="entry name" value="Crotonobetainyl-coa:carnitine coa-transferase, domain 1"/>
    <property type="match status" value="1"/>
</dbReference>
<reference evidence="1 2" key="1">
    <citation type="submission" date="2020-12" db="EMBL/GenBank/DDBJ databases">
        <title>Comparative genome analysis of fungal antagonists Marinomonas ostreistagni 398 and M. spartinae 468.</title>
        <authorList>
            <person name="Fields J.L."/>
            <person name="Mavrodi O.V."/>
            <person name="Biber P.D."/>
            <person name="Indest K.J."/>
            <person name="Mavrodi D.V."/>
        </authorList>
    </citation>
    <scope>NUCLEOTIDE SEQUENCE [LARGE SCALE GENOMIC DNA]</scope>
    <source>
        <strain evidence="1 2">USM7</strain>
    </source>
</reference>
<dbReference type="PANTHER" id="PTHR48228:SF7">
    <property type="entry name" value="FATTY ACYL-COA TRANSFERASE RV3272-RELATED"/>
    <property type="match status" value="1"/>
</dbReference>
<gene>
    <name evidence="1" type="ORF">JHD44_15135</name>
</gene>
<dbReference type="InterPro" id="IPR050509">
    <property type="entry name" value="CoA-transferase_III"/>
</dbReference>
<dbReference type="PANTHER" id="PTHR48228">
    <property type="entry name" value="SUCCINYL-COA--D-CITRAMALATE COA-TRANSFERASE"/>
    <property type="match status" value="1"/>
</dbReference>
<evidence type="ECO:0000313" key="2">
    <source>
        <dbReference type="Proteomes" id="UP000598488"/>
    </source>
</evidence>
<dbReference type="RefSeq" id="WP_199463608.1">
    <property type="nucleotide sequence ID" value="NZ_JAEMUH010000015.1"/>
</dbReference>
<keyword evidence="2" id="KW-1185">Reference proteome</keyword>
<accession>A0ABS0ZEI4</accession>
<dbReference type="SUPFAM" id="SSF89796">
    <property type="entry name" value="CoA-transferase family III (CaiB/BaiF)"/>
    <property type="match status" value="2"/>
</dbReference>
<comment type="caution">
    <text evidence="1">The sequence shown here is derived from an EMBL/GenBank/DDBJ whole genome shotgun (WGS) entry which is preliminary data.</text>
</comment>
<name>A0ABS0ZEI4_9GAMM</name>
<dbReference type="GO" id="GO:0016740">
    <property type="term" value="F:transferase activity"/>
    <property type="evidence" value="ECO:0007669"/>
    <property type="project" value="UniProtKB-KW"/>
</dbReference>
<evidence type="ECO:0000313" key="1">
    <source>
        <dbReference type="EMBL" id="MBJ7552022.1"/>
    </source>
</evidence>
<proteinExistence type="predicted"/>
<dbReference type="InterPro" id="IPR023606">
    <property type="entry name" value="CoA-Trfase_III_dom_1_sf"/>
</dbReference>
<dbReference type="InterPro" id="IPR003673">
    <property type="entry name" value="CoA-Trfase_fam_III"/>
</dbReference>
<dbReference type="Proteomes" id="UP000598488">
    <property type="component" value="Unassembled WGS sequence"/>
</dbReference>
<organism evidence="1 2">
    <name type="scientific">Marinomonas ostreistagni</name>
    <dbReference type="NCBI Taxonomy" id="359209"/>
    <lineage>
        <taxon>Bacteria</taxon>
        <taxon>Pseudomonadati</taxon>
        <taxon>Pseudomonadota</taxon>
        <taxon>Gammaproteobacteria</taxon>
        <taxon>Oceanospirillales</taxon>
        <taxon>Oceanospirillaceae</taxon>
        <taxon>Marinomonas</taxon>
    </lineage>
</organism>
<dbReference type="EMBL" id="JAEMUH010000015">
    <property type="protein sequence ID" value="MBJ7552022.1"/>
    <property type="molecule type" value="Genomic_DNA"/>
</dbReference>
<sequence>MTASSFRTIDLTTQKTQSLLEGLKIQLSDYESESDILMCRIKKRASLLGAVLQDRTSSKATSQSLLLSDNLGLSVALCINNPLSHTEASLQAMSGLMAWHKHNSQQFVPLGLPYLTELTASLALTSSIANLIGQIKGNSLKRIDIFPERVALVAMAQYLAMELAGLKAPTKKDNTDSPPFKSQDHILFEIEVLDPYKWGAFWQAFNLPSSDISTSWQPYMQRYVSASAWLPTSLFNLLQQHDFQHIQIIAERVGISICALNSSDIQNHKNDIAPLAESGPWRYQTLNTLNESKPLNRLLDTATQQPLTGITVVESTRLIQGPMATHILRMLGARVIKIEPVGGDPMRGMPPLIGDLSAHFHTINQGKEVVELDLHSPEGKADFRALIQSADVFFHNWGPGRAERLGLTQEKVNQIAPHLIYASASGSGNPPTPSAPIGTDFMMQAFSGVAANVSNPNKMGGALITMIDTLGAAAAAEGIVSALFRRFKDGSVNAIDSSMLGAASLLIDAKRTADAMHPPANQKVILDINQTLNLPNTFTTRDGTLFIETIRTPHQAEVLQGMLDRVKKTSPSPFFLHTLFISHNTAFWEEQFTQQQIPSSQVNQNAQDILHHPVMKQHVSVNHDTLNFLSPWTYSKGEQ</sequence>
<protein>
    <submittedName>
        <fullName evidence="1">CoA transferase</fullName>
    </submittedName>
</protein>
<dbReference type="Pfam" id="PF02515">
    <property type="entry name" value="CoA_transf_3"/>
    <property type="match status" value="1"/>
</dbReference>